<evidence type="ECO:0008006" key="4">
    <source>
        <dbReference type="Google" id="ProtNLM"/>
    </source>
</evidence>
<accession>A0A9P1J428</accession>
<evidence type="ECO:0000313" key="3">
    <source>
        <dbReference type="Proteomes" id="UP001152747"/>
    </source>
</evidence>
<name>A0A9P1J428_9PELO</name>
<evidence type="ECO:0000256" key="1">
    <source>
        <dbReference type="SAM" id="SignalP"/>
    </source>
</evidence>
<gene>
    <name evidence="2" type="ORF">CAMP_LOCUS18534</name>
</gene>
<feature type="chain" id="PRO_5040413148" description="DUF19 domain-containing protein" evidence="1">
    <location>
        <begin position="17"/>
        <end position="450"/>
    </location>
</feature>
<protein>
    <recommendedName>
        <fullName evidence="4">DUF19 domain-containing protein</fullName>
    </recommendedName>
</protein>
<dbReference type="EMBL" id="CANHGI010000006">
    <property type="protein sequence ID" value="CAI5455897.1"/>
    <property type="molecule type" value="Genomic_DNA"/>
</dbReference>
<reference evidence="2" key="1">
    <citation type="submission" date="2022-11" db="EMBL/GenBank/DDBJ databases">
        <authorList>
            <person name="Kikuchi T."/>
        </authorList>
    </citation>
    <scope>NUCLEOTIDE SEQUENCE</scope>
    <source>
        <strain evidence="2">PS1010</strain>
    </source>
</reference>
<sequence>MRILLVLAFLIHEISSRCADHSFIGCMLRLKTQRVPIEKNIMTLIFNIGTEARLLHTCKVYSATLPCFQDKIRDCGDDKQKRVLNEVSKTIMYLCSPFSLQRQRAVIKHQKCIASVLSLPASTGCNLNEHNYGRQVMECKKECSNKGSDFICMMRTWISEQNTCTLRDIEQKCGDEASGLFLELQTTVFEPTFPVVCSYSNSTSEIITTPKPANERKVATFKKEKTRRKPIRKSKTEIQEFPLVLTTSTAASTVNNIYIEIPKEEQQQQNIYMRPPNPLETQNYTNLQVEQSANNIWRKVQNNQKVQYNKEVWRQKTKSGEFVFSTQHPLFTTTEAGATPRRHKVIDILKSLIPASLPSQITALLENTYDNKHNFQETQSYNTPSEVLPVATFPAEVITYPPSTSMIPPKPEIRIHEIPKTTHNVVVFAPVTYAPVVQQTKWKPWYLSGS</sequence>
<proteinExistence type="predicted"/>
<feature type="signal peptide" evidence="1">
    <location>
        <begin position="1"/>
        <end position="16"/>
    </location>
</feature>
<keyword evidence="1" id="KW-0732">Signal</keyword>
<organism evidence="2 3">
    <name type="scientific">Caenorhabditis angaria</name>
    <dbReference type="NCBI Taxonomy" id="860376"/>
    <lineage>
        <taxon>Eukaryota</taxon>
        <taxon>Metazoa</taxon>
        <taxon>Ecdysozoa</taxon>
        <taxon>Nematoda</taxon>
        <taxon>Chromadorea</taxon>
        <taxon>Rhabditida</taxon>
        <taxon>Rhabditina</taxon>
        <taxon>Rhabditomorpha</taxon>
        <taxon>Rhabditoidea</taxon>
        <taxon>Rhabditidae</taxon>
        <taxon>Peloderinae</taxon>
        <taxon>Caenorhabditis</taxon>
    </lineage>
</organism>
<dbReference type="Proteomes" id="UP001152747">
    <property type="component" value="Unassembled WGS sequence"/>
</dbReference>
<comment type="caution">
    <text evidence="2">The sequence shown here is derived from an EMBL/GenBank/DDBJ whole genome shotgun (WGS) entry which is preliminary data.</text>
</comment>
<dbReference type="OrthoDB" id="5852087at2759"/>
<dbReference type="AlphaFoldDB" id="A0A9P1J428"/>
<evidence type="ECO:0000313" key="2">
    <source>
        <dbReference type="EMBL" id="CAI5455897.1"/>
    </source>
</evidence>
<keyword evidence="3" id="KW-1185">Reference proteome</keyword>